<dbReference type="RefSeq" id="WP_027669535.1">
    <property type="nucleotide sequence ID" value="NZ_JAPJDY010000001.1"/>
</dbReference>
<name>A0ABT9HXE1_9GAMM</name>
<protein>
    <submittedName>
        <fullName evidence="1">Uncharacterized protein</fullName>
    </submittedName>
</protein>
<accession>A0ABT9HXE1</accession>
<comment type="caution">
    <text evidence="1">The sequence shown here is derived from an EMBL/GenBank/DDBJ whole genome shotgun (WGS) entry which is preliminary data.</text>
</comment>
<evidence type="ECO:0000313" key="2">
    <source>
        <dbReference type="Proteomes" id="UP001231109"/>
    </source>
</evidence>
<gene>
    <name evidence="1" type="ORF">ORJ04_06685</name>
</gene>
<sequence length="73" mass="8087">MPRIHRADLRGLTLQQLMDLLQAAADDGTYPRHDIEKVLAKIRKRILDGNAQDYVDDDTIDDITKPGGGLGMA</sequence>
<evidence type="ECO:0000313" key="1">
    <source>
        <dbReference type="EMBL" id="MDP5135633.1"/>
    </source>
</evidence>
<dbReference type="EMBL" id="JAPJDZ010000011">
    <property type="protein sequence ID" value="MDP5135633.1"/>
    <property type="molecule type" value="Genomic_DNA"/>
</dbReference>
<organism evidence="1 2">
    <name type="scientific">Rheinheimera baltica</name>
    <dbReference type="NCBI Taxonomy" id="67576"/>
    <lineage>
        <taxon>Bacteria</taxon>
        <taxon>Pseudomonadati</taxon>
        <taxon>Pseudomonadota</taxon>
        <taxon>Gammaproteobacteria</taxon>
        <taxon>Chromatiales</taxon>
        <taxon>Chromatiaceae</taxon>
        <taxon>Rheinheimera</taxon>
    </lineage>
</organism>
<reference evidence="1 2" key="1">
    <citation type="submission" date="2022-11" db="EMBL/GenBank/DDBJ databases">
        <title>Viruses from the air-sea interface of a natural surface slick.</title>
        <authorList>
            <person name="Rahlff J."/>
            <person name="Holmfeldt K."/>
        </authorList>
    </citation>
    <scope>NUCLEOTIDE SEQUENCE [LARGE SCALE GENOMIC DNA]</scope>
    <source>
        <strain evidence="1 2">SMS4</strain>
    </source>
</reference>
<dbReference type="Proteomes" id="UP001231109">
    <property type="component" value="Unassembled WGS sequence"/>
</dbReference>
<keyword evidence="2" id="KW-1185">Reference proteome</keyword>
<proteinExistence type="predicted"/>